<accession>N1R582</accession>
<organism evidence="3">
    <name type="scientific">Aegilops tauschii</name>
    <name type="common">Tausch's goatgrass</name>
    <name type="synonym">Aegilops squarrosa</name>
    <dbReference type="NCBI Taxonomy" id="37682"/>
    <lineage>
        <taxon>Eukaryota</taxon>
        <taxon>Viridiplantae</taxon>
        <taxon>Streptophyta</taxon>
        <taxon>Embryophyta</taxon>
        <taxon>Tracheophyta</taxon>
        <taxon>Spermatophyta</taxon>
        <taxon>Magnoliopsida</taxon>
        <taxon>Liliopsida</taxon>
        <taxon>Poales</taxon>
        <taxon>Poaceae</taxon>
        <taxon>BOP clade</taxon>
        <taxon>Pooideae</taxon>
        <taxon>Triticodae</taxon>
        <taxon>Triticeae</taxon>
        <taxon>Triticinae</taxon>
        <taxon>Aegilops</taxon>
    </lineage>
</organism>
<protein>
    <recommendedName>
        <fullName evidence="2">Histidine-containing phosphotransfer protein</fullName>
    </recommendedName>
</protein>
<keyword evidence="1 2" id="KW-0902">Two-component regulatory system</keyword>
<dbReference type="SUPFAM" id="SSF47226">
    <property type="entry name" value="Histidine-containing phosphotransfer domain, HPT domain"/>
    <property type="match status" value="2"/>
</dbReference>
<keyword evidence="2" id="KW-0932">Cytokinin signaling pathway</keyword>
<dbReference type="AlphaFoldDB" id="N1R582"/>
<dbReference type="PANTHER" id="PTHR28242">
    <property type="entry name" value="PHOSPHORELAY INTERMEDIATE PROTEIN YPD1"/>
    <property type="match status" value="1"/>
</dbReference>
<dbReference type="Gene3D" id="1.20.120.160">
    <property type="entry name" value="HPT domain"/>
    <property type="match status" value="1"/>
</dbReference>
<name>N1R582_AEGTA</name>
<sequence>MAAAALRAQLNAHIASMYATGSVDAYFQQLQSMDEGSATTGFVAEVINIFLNDADRILNDIAGLLSVTPPLPPPPLVLLNQPEVDFYKVDALVHQLIGSSSTYDDDKPFFSILALFLTACLFLLCIDVIQMRLSCWLCVGAKKVKLACMQFRQSYVAKSKERCLMALALLRNEFCDVRNQLQIMMQMYGVDLKAGAADCGLESYVEVIKVIREKPHVIPGMMWYMYL</sequence>
<dbReference type="EnsemblPlants" id="EMT33831">
    <property type="protein sequence ID" value="EMT33831"/>
    <property type="gene ID" value="F775_08692"/>
</dbReference>
<dbReference type="GO" id="GO:0005829">
    <property type="term" value="C:cytosol"/>
    <property type="evidence" value="ECO:0007669"/>
    <property type="project" value="UniProtKB-SubCell"/>
</dbReference>
<dbReference type="InterPro" id="IPR045871">
    <property type="entry name" value="AHP1-5/YPD1"/>
</dbReference>
<reference evidence="3" key="1">
    <citation type="submission" date="2015-06" db="UniProtKB">
        <authorList>
            <consortium name="EnsemblPlants"/>
        </authorList>
    </citation>
    <scope>IDENTIFICATION</scope>
</reference>
<dbReference type="GO" id="GO:0000160">
    <property type="term" value="P:phosphorelay signal transduction system"/>
    <property type="evidence" value="ECO:0007669"/>
    <property type="project" value="UniProtKB-UniRule"/>
</dbReference>
<evidence type="ECO:0000256" key="2">
    <source>
        <dbReference type="RuleBase" id="RU369004"/>
    </source>
</evidence>
<comment type="domain">
    <text evidence="2">Histidine-containing phosphotransfer domain (HPt) contains an active histidine that mediates the phosphotransfer.</text>
</comment>
<dbReference type="GO" id="GO:0009927">
    <property type="term" value="F:histidine phosphotransfer kinase activity"/>
    <property type="evidence" value="ECO:0007669"/>
    <property type="project" value="UniProtKB-UniRule"/>
</dbReference>
<evidence type="ECO:0000256" key="1">
    <source>
        <dbReference type="ARBA" id="ARBA00023012"/>
    </source>
</evidence>
<comment type="function">
    <text evidence="2">Functions as a two-component phosphorelay mediators between cytokinin sensor histidine kinases and response regulators (B-type ARRs). Plays an important role in propagating cytokinin signal transduction.</text>
</comment>
<dbReference type="GO" id="GO:0043424">
    <property type="term" value="F:protein histidine kinase binding"/>
    <property type="evidence" value="ECO:0007669"/>
    <property type="project" value="UniProtKB-UniRule"/>
</dbReference>
<dbReference type="InterPro" id="IPR036641">
    <property type="entry name" value="HPT_dom_sf"/>
</dbReference>
<dbReference type="GO" id="GO:0005634">
    <property type="term" value="C:nucleus"/>
    <property type="evidence" value="ECO:0007669"/>
    <property type="project" value="UniProtKB-SubCell"/>
</dbReference>
<dbReference type="GO" id="GO:0009736">
    <property type="term" value="P:cytokinin-activated signaling pathway"/>
    <property type="evidence" value="ECO:0007669"/>
    <property type="project" value="UniProtKB-KW"/>
</dbReference>
<evidence type="ECO:0000313" key="3">
    <source>
        <dbReference type="EnsemblPlants" id="EMT33831"/>
    </source>
</evidence>
<dbReference type="PANTHER" id="PTHR28242:SF27">
    <property type="entry name" value="HISTIDINE-CONTAINING PHOSPHOTRANSFER PROTEIN"/>
    <property type="match status" value="1"/>
</dbReference>
<proteinExistence type="predicted"/>
<comment type="subcellular location">
    <subcellularLocation>
        <location evidence="2">Cytoplasm</location>
        <location evidence="2">Cytosol</location>
    </subcellularLocation>
    <subcellularLocation>
        <location evidence="2">Nucleus</location>
    </subcellularLocation>
</comment>